<comment type="caution">
    <text evidence="7">The sequence shown here is derived from an EMBL/GenBank/DDBJ whole genome shotgun (WGS) entry which is preliminary data.</text>
</comment>
<dbReference type="PROSITE" id="PS50082">
    <property type="entry name" value="WD_REPEATS_2"/>
    <property type="match status" value="2"/>
</dbReference>
<evidence type="ECO:0000256" key="3">
    <source>
        <dbReference type="PROSITE-ProRule" id="PRU00175"/>
    </source>
</evidence>
<keyword evidence="8" id="KW-1185">Reference proteome</keyword>
<dbReference type="InterPro" id="IPR015943">
    <property type="entry name" value="WD40/YVTN_repeat-like_dom_sf"/>
</dbReference>
<sequence length="1226" mass="136200">MISPSPSPSRIPLPPSPDSRRSSLSVTVPPPAVSPRTVLRPRLDRNTTSVTLRQPEPADPFHEGSTISVNQPVGSLSISPSSRDVCLASRKGLYILDLANLNNAPRFIPQGGTWQIADCQWSPHPSTSNLILSTSSQKLLVWDLSAQKCLHRSIDAHSRAITDINWHARNPNLMATVSMDAGIRGWDLRASNSEGPFMRLCAWGQAGTQVKWNRQHEHVLATAHGKEVLVWDNRKGSVPTVVIKAHDAKIYGIDWDRRWQDKLVTCSLDKTIKSWTITEDKPTSIITTTYPVWRARNLPFGPGVLALPQRGEKALEMFRRDSNTPVETFEGHDDVVKEFVWRTRGGDDPNFDDREFQLVTWSKDRTLRIWPVGREITERVGFKYGAPINVLVSRRGAPDITYTRVETEQKLSPPVVNPSGIARQKTKVETGMTRGGGKARGMDQLEWLTKVVKNKASPDSSALQSRIGSKSRTASRATSTDRGDLMTLKDEVVEVNRTFPRPRINFEKIDLHHRKLTISMNGPWANGDRMAFMRIHWSLPPNYPYSTELPTFELERNPTVSPLTRQKIIATIKELRAKNRQCLVLTTGFLLGAHERVARRLDVESDSESEKEVGNVPMLIRTSGATFGPNGQLVCFFPKQTVLPRTRAFSRSPSVTRDQTGPLLKAMSELSRLENPHQRAIRIKRRLRRHEALLAPVQAGSTCTIHNVSALGYPDAHLAKLYSTSVESNLYLAFERKRLDHAQIWATLQGLLTEPPPPYSRHPPLVRDVDAARREREIWERGIARKKLVLDKIFATLIHNRDVQMLALVSIILLIHTQNAHIPPRNETSVHRSPEQDYFTLPRVSSQQNTQITTTPTRHRSLTSMSPGFASYRTSGWSQILNPSSISLRGAITPRDRTSFGDLPFAKTPSGMSIEESPSGLPIPKRDSPRIKDRPRHPQMASASPTLPLAPQKSASSVQLGSDSGPTGSSGFASRISFVARSDSPRRHFTQGVSSVAESEGGKRKICSVRIEVLQDETPDPSLLPQEMRPSCEGWKIAYADFLLRFGLLGVRAEVMQYRFVDKTPVEVLALRPKEISEGLQTVCVSCAGTGTICSNCARKINKPICTLCRLPIKGLAMCCHKCYHRTHASCRRTSTTRSCPSCPCECTYGFPLLPIPATDEDEGSSILASKGIGTPSTPTPSALGIIGDMQAGQNQNQHDVGVREGLLGRARLRGLQAEGILGWRG</sequence>
<feature type="region of interest" description="Disordered" evidence="5">
    <location>
        <begin position="1"/>
        <end position="67"/>
    </location>
</feature>
<dbReference type="PROSITE" id="PS50089">
    <property type="entry name" value="ZF_RING_2"/>
    <property type="match status" value="1"/>
</dbReference>
<proteinExistence type="predicted"/>
<dbReference type="SUPFAM" id="SSF50978">
    <property type="entry name" value="WD40 repeat-like"/>
    <property type="match status" value="1"/>
</dbReference>
<evidence type="ECO:0000256" key="5">
    <source>
        <dbReference type="SAM" id="MobiDB-lite"/>
    </source>
</evidence>
<dbReference type="EMBL" id="MCFC01000043">
    <property type="protein sequence ID" value="ORY26858.1"/>
    <property type="molecule type" value="Genomic_DNA"/>
</dbReference>
<dbReference type="GO" id="GO:0005774">
    <property type="term" value="C:vacuolar membrane"/>
    <property type="evidence" value="ECO:0007669"/>
    <property type="project" value="TreeGrafter"/>
</dbReference>
<accession>A0A1Y2AWB8</accession>
<reference evidence="7 8" key="1">
    <citation type="submission" date="2016-07" db="EMBL/GenBank/DDBJ databases">
        <title>Pervasive Adenine N6-methylation of Active Genes in Fungi.</title>
        <authorList>
            <consortium name="DOE Joint Genome Institute"/>
            <person name="Mondo S.J."/>
            <person name="Dannebaum R.O."/>
            <person name="Kuo R.C."/>
            <person name="Labutti K."/>
            <person name="Haridas S."/>
            <person name="Kuo A."/>
            <person name="Salamov A."/>
            <person name="Ahrendt S.R."/>
            <person name="Lipzen A."/>
            <person name="Sullivan W."/>
            <person name="Andreopoulos W.B."/>
            <person name="Clum A."/>
            <person name="Lindquist E."/>
            <person name="Daum C."/>
            <person name="Ramamoorthy G.K."/>
            <person name="Gryganskyi A."/>
            <person name="Culley D."/>
            <person name="Magnuson J.K."/>
            <person name="James T.Y."/>
            <person name="O'Malley M.A."/>
            <person name="Stajich J.E."/>
            <person name="Spatafora J.W."/>
            <person name="Visel A."/>
            <person name="Grigoriev I.V."/>
        </authorList>
    </citation>
    <scope>NUCLEOTIDE SEQUENCE [LARGE SCALE GENOMIC DNA]</scope>
    <source>
        <strain evidence="7 8">68-887.2</strain>
    </source>
</reference>
<feature type="domain" description="RING-type" evidence="6">
    <location>
        <begin position="1106"/>
        <end position="1143"/>
    </location>
</feature>
<evidence type="ECO:0000259" key="6">
    <source>
        <dbReference type="PROSITE" id="PS50089"/>
    </source>
</evidence>
<dbReference type="InterPro" id="IPR001680">
    <property type="entry name" value="WD40_rpt"/>
</dbReference>
<dbReference type="GO" id="GO:0035859">
    <property type="term" value="C:Seh1-associated complex"/>
    <property type="evidence" value="ECO:0007669"/>
    <property type="project" value="TreeGrafter"/>
</dbReference>
<keyword evidence="3" id="KW-0863">Zinc-finger</keyword>
<keyword evidence="1 4" id="KW-0853">WD repeat</keyword>
<dbReference type="Gene3D" id="2.130.10.10">
    <property type="entry name" value="YVTN repeat-like/Quinoprotein amine dehydrogenase"/>
    <property type="match status" value="1"/>
</dbReference>
<dbReference type="Proteomes" id="UP000193986">
    <property type="component" value="Unassembled WGS sequence"/>
</dbReference>
<dbReference type="InterPro" id="IPR019775">
    <property type="entry name" value="WD40_repeat_CS"/>
</dbReference>
<dbReference type="InterPro" id="IPR049567">
    <property type="entry name" value="WDR59-like"/>
</dbReference>
<keyword evidence="3" id="KW-0862">Zinc</keyword>
<dbReference type="Pfam" id="PF00400">
    <property type="entry name" value="WD40"/>
    <property type="match status" value="2"/>
</dbReference>
<protein>
    <recommendedName>
        <fullName evidence="6">RING-type domain-containing protein</fullName>
    </recommendedName>
</protein>
<dbReference type="InParanoid" id="A0A1Y2AWB8"/>
<organism evidence="7 8">
    <name type="scientific">Naematelia encephala</name>
    <dbReference type="NCBI Taxonomy" id="71784"/>
    <lineage>
        <taxon>Eukaryota</taxon>
        <taxon>Fungi</taxon>
        <taxon>Dikarya</taxon>
        <taxon>Basidiomycota</taxon>
        <taxon>Agaricomycotina</taxon>
        <taxon>Tremellomycetes</taxon>
        <taxon>Tremellales</taxon>
        <taxon>Naemateliaceae</taxon>
        <taxon>Naematelia</taxon>
    </lineage>
</organism>
<name>A0A1Y2AWB8_9TREE</name>
<feature type="compositionally biased region" description="Polar residues" evidence="5">
    <location>
        <begin position="953"/>
        <end position="971"/>
    </location>
</feature>
<feature type="repeat" description="WD" evidence="4">
    <location>
        <begin position="154"/>
        <end position="196"/>
    </location>
</feature>
<evidence type="ECO:0000256" key="2">
    <source>
        <dbReference type="ARBA" id="ARBA00022737"/>
    </source>
</evidence>
<keyword evidence="3" id="KW-0479">Metal-binding</keyword>
<evidence type="ECO:0000256" key="1">
    <source>
        <dbReference type="ARBA" id="ARBA00022574"/>
    </source>
</evidence>
<dbReference type="GO" id="GO:0008270">
    <property type="term" value="F:zinc ion binding"/>
    <property type="evidence" value="ECO:0007669"/>
    <property type="project" value="UniProtKB-KW"/>
</dbReference>
<keyword evidence="2" id="KW-0677">Repeat</keyword>
<dbReference type="GO" id="GO:1904263">
    <property type="term" value="P:positive regulation of TORC1 signaling"/>
    <property type="evidence" value="ECO:0007669"/>
    <property type="project" value="TreeGrafter"/>
</dbReference>
<evidence type="ECO:0000313" key="7">
    <source>
        <dbReference type="EMBL" id="ORY26858.1"/>
    </source>
</evidence>
<dbReference type="OrthoDB" id="311712at2759"/>
<dbReference type="GO" id="GO:0034198">
    <property type="term" value="P:cellular response to amino acid starvation"/>
    <property type="evidence" value="ECO:0007669"/>
    <property type="project" value="TreeGrafter"/>
</dbReference>
<dbReference type="STRING" id="71784.A0A1Y2AWB8"/>
<feature type="compositionally biased region" description="Pro residues" evidence="5">
    <location>
        <begin position="1"/>
        <end position="17"/>
    </location>
</feature>
<evidence type="ECO:0000256" key="4">
    <source>
        <dbReference type="PROSITE-ProRule" id="PRU00221"/>
    </source>
</evidence>
<dbReference type="InterPro" id="IPR001841">
    <property type="entry name" value="Znf_RING"/>
</dbReference>
<dbReference type="GO" id="GO:0035591">
    <property type="term" value="F:signaling adaptor activity"/>
    <property type="evidence" value="ECO:0007669"/>
    <property type="project" value="TreeGrafter"/>
</dbReference>
<dbReference type="SMART" id="SM00320">
    <property type="entry name" value="WD40"/>
    <property type="match status" value="5"/>
</dbReference>
<feature type="repeat" description="WD" evidence="4">
    <location>
        <begin position="243"/>
        <end position="285"/>
    </location>
</feature>
<feature type="region of interest" description="Disordered" evidence="5">
    <location>
        <begin position="844"/>
        <end position="865"/>
    </location>
</feature>
<dbReference type="PANTHER" id="PTHR46170:SF1">
    <property type="entry name" value="GATOR COMPLEX PROTEIN WDR59"/>
    <property type="match status" value="1"/>
</dbReference>
<feature type="region of interest" description="Disordered" evidence="5">
    <location>
        <begin position="458"/>
        <end position="482"/>
    </location>
</feature>
<feature type="compositionally biased region" description="Polar residues" evidence="5">
    <location>
        <begin position="458"/>
        <end position="470"/>
    </location>
</feature>
<gene>
    <name evidence="7" type="ORF">BCR39DRAFT_560289</name>
</gene>
<dbReference type="PANTHER" id="PTHR46170">
    <property type="entry name" value="GATOR COMPLEX PROTEIN WDR59"/>
    <property type="match status" value="1"/>
</dbReference>
<evidence type="ECO:0000313" key="8">
    <source>
        <dbReference type="Proteomes" id="UP000193986"/>
    </source>
</evidence>
<feature type="region of interest" description="Disordered" evidence="5">
    <location>
        <begin position="897"/>
        <end position="971"/>
    </location>
</feature>
<dbReference type="AlphaFoldDB" id="A0A1Y2AWB8"/>
<dbReference type="InterPro" id="IPR036322">
    <property type="entry name" value="WD40_repeat_dom_sf"/>
</dbReference>
<dbReference type="PROSITE" id="PS00678">
    <property type="entry name" value="WD_REPEATS_1"/>
    <property type="match status" value="1"/>
</dbReference>